<organism evidence="1 3">
    <name type="scientific">Pandoraea pnomenusa</name>
    <dbReference type="NCBI Taxonomy" id="93220"/>
    <lineage>
        <taxon>Bacteria</taxon>
        <taxon>Pseudomonadati</taxon>
        <taxon>Pseudomonadota</taxon>
        <taxon>Betaproteobacteria</taxon>
        <taxon>Burkholderiales</taxon>
        <taxon>Burkholderiaceae</taxon>
        <taxon>Pandoraea</taxon>
    </lineage>
</organism>
<sequence length="183" mass="20013">MHQIGILSHSVRGRGALHLPLSVDPEAGFRAGPLRNLPSQAYFSRLLRTGDAQSLGVALMMVVRDAFDPSPLSDIALRRQCIAMRDAVLPRDAMRQREILDRFARGEAKHLGDALGHMMTLLVAHPQRDALRTFASQLFQRDSLAVAQICRNPLVATMLAGIGLFPKPKPLSAHSANSAHTLQ</sequence>
<dbReference type="InterPro" id="IPR023224">
    <property type="entry name" value="SipA_actin-bd_C_sf"/>
</dbReference>
<evidence type="ECO:0000313" key="2">
    <source>
        <dbReference type="EMBL" id="VVE71734.1"/>
    </source>
</evidence>
<proteinExistence type="predicted"/>
<gene>
    <name evidence="1" type="ORF">NCTC13160_03004</name>
    <name evidence="2" type="ORF">PPN31119_04022</name>
</gene>
<dbReference type="Proteomes" id="UP000254573">
    <property type="component" value="Unassembled WGS sequence"/>
</dbReference>
<evidence type="ECO:0000313" key="3">
    <source>
        <dbReference type="Proteomes" id="UP000254573"/>
    </source>
</evidence>
<keyword evidence="4" id="KW-1185">Reference proteome</keyword>
<dbReference type="STRING" id="93220.A6P55_12350"/>
<dbReference type="Proteomes" id="UP000361468">
    <property type="component" value="Unassembled WGS sequence"/>
</dbReference>
<reference evidence="2 4" key="2">
    <citation type="submission" date="2019-08" db="EMBL/GenBank/DDBJ databases">
        <authorList>
            <person name="Peeters C."/>
        </authorList>
    </citation>
    <scope>NUCLEOTIDE SEQUENCE [LARGE SCALE GENOMIC DNA]</scope>
    <source>
        <strain evidence="2 4">LMG 31119</strain>
    </source>
</reference>
<name>A0A378YQG2_9BURK</name>
<dbReference type="KEGG" id="ppno:DA70_15430"/>
<dbReference type="EMBL" id="UGSG01000001">
    <property type="protein sequence ID" value="SUA79038.1"/>
    <property type="molecule type" value="Genomic_DNA"/>
</dbReference>
<dbReference type="RefSeq" id="WP_023598118.1">
    <property type="nucleotide sequence ID" value="NC_023018.2"/>
</dbReference>
<dbReference type="AlphaFoldDB" id="A0A378YQG2"/>
<dbReference type="KEGG" id="prb:X636_11420"/>
<dbReference type="Gene3D" id="1.10.4110.10">
    <property type="entry name" value="Salmonella invasion protein A, C-terminal actin-binding domain"/>
    <property type="match status" value="1"/>
</dbReference>
<dbReference type="EMBL" id="CABPSO010000016">
    <property type="protein sequence ID" value="VVE71734.1"/>
    <property type="molecule type" value="Genomic_DNA"/>
</dbReference>
<evidence type="ECO:0000313" key="1">
    <source>
        <dbReference type="EMBL" id="SUA79038.1"/>
    </source>
</evidence>
<dbReference type="GeneID" id="57196721"/>
<accession>A0A378YQG2</accession>
<evidence type="ECO:0000313" key="4">
    <source>
        <dbReference type="Proteomes" id="UP000361468"/>
    </source>
</evidence>
<dbReference type="OrthoDB" id="6561939at2"/>
<protein>
    <submittedName>
        <fullName evidence="1">Pathogenicity island 1 effector protein SipA</fullName>
    </submittedName>
</protein>
<reference evidence="1 3" key="1">
    <citation type="submission" date="2018-06" db="EMBL/GenBank/DDBJ databases">
        <authorList>
            <consortium name="Pathogen Informatics"/>
            <person name="Doyle S."/>
        </authorList>
    </citation>
    <scope>NUCLEOTIDE SEQUENCE [LARGE SCALE GENOMIC DNA]</scope>
    <source>
        <strain evidence="1 3">NCTC13160</strain>
    </source>
</reference>
<dbReference type="KEGG" id="ppnm:LV28_15250"/>